<feature type="domain" description="Potassium channel" evidence="2">
    <location>
        <begin position="162"/>
        <end position="228"/>
    </location>
</feature>
<dbReference type="RefSeq" id="WP_087940549.1">
    <property type="nucleotide sequence ID" value="NZ_FNAC01000035.1"/>
</dbReference>
<feature type="transmembrane region" description="Helical" evidence="1">
    <location>
        <begin position="76"/>
        <end position="97"/>
    </location>
</feature>
<proteinExistence type="predicted"/>
<name>A0A1G6VGI6_9BACT</name>
<evidence type="ECO:0000259" key="2">
    <source>
        <dbReference type="Pfam" id="PF07885"/>
    </source>
</evidence>
<evidence type="ECO:0000313" key="3">
    <source>
        <dbReference type="EMBL" id="SDD52648.1"/>
    </source>
</evidence>
<keyword evidence="1" id="KW-0812">Transmembrane</keyword>
<evidence type="ECO:0000313" key="4">
    <source>
        <dbReference type="Proteomes" id="UP000199060"/>
    </source>
</evidence>
<evidence type="ECO:0000256" key="1">
    <source>
        <dbReference type="SAM" id="Phobius"/>
    </source>
</evidence>
<organism evidence="3 4">
    <name type="scientific">Algoriphagus faecimaris</name>
    <dbReference type="NCBI Taxonomy" id="686796"/>
    <lineage>
        <taxon>Bacteria</taxon>
        <taxon>Pseudomonadati</taxon>
        <taxon>Bacteroidota</taxon>
        <taxon>Cytophagia</taxon>
        <taxon>Cytophagales</taxon>
        <taxon>Cyclobacteriaceae</taxon>
        <taxon>Algoriphagus</taxon>
    </lineage>
</organism>
<dbReference type="InterPro" id="IPR013099">
    <property type="entry name" value="K_chnl_dom"/>
</dbReference>
<feature type="transmembrane region" description="Helical" evidence="1">
    <location>
        <begin position="21"/>
        <end position="43"/>
    </location>
</feature>
<reference evidence="4" key="1">
    <citation type="submission" date="2016-10" db="EMBL/GenBank/DDBJ databases">
        <authorList>
            <person name="Varghese N."/>
            <person name="Submissions S."/>
        </authorList>
    </citation>
    <scope>NUCLEOTIDE SEQUENCE [LARGE SCALE GENOMIC DNA]</scope>
    <source>
        <strain evidence="4">DSM 23095</strain>
    </source>
</reference>
<dbReference type="STRING" id="686796.SAMN04488104_103520"/>
<feature type="transmembrane region" description="Helical" evidence="1">
    <location>
        <begin position="182"/>
        <end position="201"/>
    </location>
</feature>
<dbReference type="OrthoDB" id="9799090at2"/>
<dbReference type="EMBL" id="FNAC01000035">
    <property type="protein sequence ID" value="SDD52648.1"/>
    <property type="molecule type" value="Genomic_DNA"/>
</dbReference>
<keyword evidence="1" id="KW-0472">Membrane</keyword>
<feature type="transmembrane region" description="Helical" evidence="1">
    <location>
        <begin position="208"/>
        <end position="228"/>
    </location>
</feature>
<dbReference type="AlphaFoldDB" id="A0A1G6VGI6"/>
<dbReference type="Proteomes" id="UP000199060">
    <property type="component" value="Unassembled WGS sequence"/>
</dbReference>
<feature type="transmembrane region" description="Helical" evidence="1">
    <location>
        <begin position="139"/>
        <end position="162"/>
    </location>
</feature>
<accession>A0A1G6VGI6</accession>
<dbReference type="Gene3D" id="1.10.287.70">
    <property type="match status" value="1"/>
</dbReference>
<keyword evidence="4" id="KW-1185">Reference proteome</keyword>
<keyword evidence="1" id="KW-1133">Transmembrane helix</keyword>
<feature type="transmembrane region" description="Helical" evidence="1">
    <location>
        <begin position="109"/>
        <end position="127"/>
    </location>
</feature>
<dbReference type="Pfam" id="PF07885">
    <property type="entry name" value="Ion_trans_2"/>
    <property type="match status" value="1"/>
</dbReference>
<sequence length="237" mass="27131">MMEEKSKNPQKALRLIRHFRNYWLTDISFSLLLIVLLFTVFVLPILIDYGHVDMIFSNLVFLFLYFTGIWSSRNRILIFITTGLFFTQLGLRILRFSELPIEFYLLERIVGIVNMSVFILLNFRLLFRDREVNFYRVIGAVNVYLSLAILGAFVFEIINLTIGSSIGGDVELEGIDDDYANYIYFSLVSLTTVGFGDLFPVNVMSKMLSTFLSTIGILYPAVVIAKLVSESKSGSNY</sequence>
<gene>
    <name evidence="3" type="ORF">SAMN04488104_103520</name>
</gene>
<dbReference type="SUPFAM" id="SSF81324">
    <property type="entry name" value="Voltage-gated potassium channels"/>
    <property type="match status" value="1"/>
</dbReference>
<feature type="transmembrane region" description="Helical" evidence="1">
    <location>
        <begin position="49"/>
        <end position="69"/>
    </location>
</feature>
<protein>
    <submittedName>
        <fullName evidence="3">Ion channel</fullName>
    </submittedName>
</protein>